<reference evidence="5" key="1">
    <citation type="journal article" date="2017" name="Mycologia">
        <title>Fusarium algeriense, sp. nov., a novel toxigenic crown rot pathogen of durum wheat from Algeria is nested in the Fusarium burgessii species complex.</title>
        <authorList>
            <person name="Laraba I."/>
            <person name="Keddad A."/>
            <person name="Boureghda H."/>
            <person name="Abdallah N."/>
            <person name="Vaughan M.M."/>
            <person name="Proctor R.H."/>
            <person name="Busman M."/>
            <person name="O'Donnell K."/>
        </authorList>
    </citation>
    <scope>NUCLEOTIDE SEQUENCE</scope>
    <source>
        <strain evidence="5">NRRL 25174</strain>
    </source>
</reference>
<dbReference type="GO" id="GO:0005739">
    <property type="term" value="C:mitochondrion"/>
    <property type="evidence" value="ECO:0007669"/>
    <property type="project" value="TreeGrafter"/>
</dbReference>
<accession>A0A9P5A590</accession>
<organism evidence="5 6">
    <name type="scientific">Fusarium beomiforme</name>
    <dbReference type="NCBI Taxonomy" id="44412"/>
    <lineage>
        <taxon>Eukaryota</taxon>
        <taxon>Fungi</taxon>
        <taxon>Dikarya</taxon>
        <taxon>Ascomycota</taxon>
        <taxon>Pezizomycotina</taxon>
        <taxon>Sordariomycetes</taxon>
        <taxon>Hypocreomycetidae</taxon>
        <taxon>Hypocreales</taxon>
        <taxon>Nectriaceae</taxon>
        <taxon>Fusarium</taxon>
        <taxon>Fusarium burgessii species complex</taxon>
    </lineage>
</organism>
<dbReference type="SUPFAM" id="SSF51735">
    <property type="entry name" value="NAD(P)-binding Rossmann-fold domains"/>
    <property type="match status" value="1"/>
</dbReference>
<sequence length="797" mass="87226">MPRARSPLPVIHEMHLERSATIESAATISADDASVVMQDANYCMAQVPPYCIVDGCCTWYWTDKLHEAEGWIVIDSGSPRISGGGLFLHAEATLDEVRDVTQSMSAKLALSCQPQVCGTKGGIRFPHEHINAPLVLERFIRDNAGIISRYWGTYGGLHTDHAIINKNARAYCTPGTTTALDVLRVSLNRMAPTVALSNMDAVLGGTVDDIHWPLSEYSVGYVMATVLKELLLHTIPRLIGRVRLVVQGFGRVGSTFAHAVKSMGIGRVVAISSQYGFYVDNNGIDCDAIERLRRRLVERGQATGLDPKSLEAGLTPAQLESPLYAKRRAATFDEDHLADFLDASEGDVFVPCAHRYVLGPKTFPALVHGTFANVPPRARFILGGANNVFDQNEPKDKILADLGAAGILMLPEWVSNSGASNLFMRACSGLALEGYSASTLEACANDSSAFVNSLFTNVKSNAKTKSLWVECEKLAAFRRRFGAVNLLGVKKMSHLMLTTSNVSRAVETITNVYNAKANHDGSLYKLPGSGDPTLSIEEAPEDAGPADMGLSVQFSVYSLERARGVLSTERIPFEETLLQDGSNKLILDRELAGYPISLVQTPAREELDQDFSASDHVLGSIADSTGQIDHYAAIMPESTLSRIFHEYMLGFTPVRTFTVKAGATAEIDDGLMHVMGLPSDPSRVMVLTEGLTRESVFYKLMECHNGPYIHHMALQVENVDLVFEEVRERGWETTDEEPSFDLATGLRQFFLKEEEAGCILELIGRNLDDDEGYESGRCKFGIRNVVALARSLDNSYK</sequence>
<dbReference type="InterPro" id="IPR029068">
    <property type="entry name" value="Glyas_Bleomycin-R_OHBP_Dase"/>
</dbReference>
<keyword evidence="2" id="KW-0560">Oxidoreductase</keyword>
<dbReference type="SUPFAM" id="SSF53223">
    <property type="entry name" value="Aminoacid dehydrogenase-like, N-terminal domain"/>
    <property type="match status" value="1"/>
</dbReference>
<dbReference type="Gene3D" id="3.10.180.10">
    <property type="entry name" value="2,3-Dihydroxybiphenyl 1,2-Dioxygenase, domain 1"/>
    <property type="match status" value="1"/>
</dbReference>
<gene>
    <name evidence="5" type="ORF">FBEOM_14246</name>
</gene>
<evidence type="ECO:0000256" key="3">
    <source>
        <dbReference type="ARBA" id="ARBA00023027"/>
    </source>
</evidence>
<dbReference type="Pfam" id="PF00208">
    <property type="entry name" value="ELFV_dehydrog"/>
    <property type="match status" value="1"/>
</dbReference>
<evidence type="ECO:0000256" key="1">
    <source>
        <dbReference type="ARBA" id="ARBA00006382"/>
    </source>
</evidence>
<dbReference type="PANTHER" id="PTHR11606">
    <property type="entry name" value="GLUTAMATE DEHYDROGENASE"/>
    <property type="match status" value="1"/>
</dbReference>
<dbReference type="Gene3D" id="3.40.50.10860">
    <property type="entry name" value="Leucine Dehydrogenase, chain A, domain 1"/>
    <property type="match status" value="1"/>
</dbReference>
<reference evidence="5" key="2">
    <citation type="submission" date="2020-02" db="EMBL/GenBank/DDBJ databases">
        <title>Identification and distribution of gene clusters putatively required for synthesis of sphingolipid metabolism inhibitors in phylogenetically diverse species of the filamentous fungus Fusarium.</title>
        <authorList>
            <person name="Kim H.-S."/>
            <person name="Busman M."/>
            <person name="Brown D.W."/>
            <person name="Divon H."/>
            <person name="Uhlig S."/>
            <person name="Proctor R.H."/>
        </authorList>
    </citation>
    <scope>NUCLEOTIDE SEQUENCE</scope>
    <source>
        <strain evidence="5">NRRL 25174</strain>
    </source>
</reference>
<comment type="similarity">
    <text evidence="1">Belongs to the Glu/Leu/Phe/Val dehydrogenases family.</text>
</comment>
<dbReference type="AlphaFoldDB" id="A0A9P5A590"/>
<dbReference type="SMART" id="SM00839">
    <property type="entry name" value="ELFV_dehydrog"/>
    <property type="match status" value="1"/>
</dbReference>
<dbReference type="SUPFAM" id="SSF54593">
    <property type="entry name" value="Glyoxalase/Bleomycin resistance protein/Dihydroxybiphenyl dioxygenase"/>
    <property type="match status" value="1"/>
</dbReference>
<dbReference type="InterPro" id="IPR006096">
    <property type="entry name" value="Glu/Leu/Phe/Val/Trp_DH_C"/>
</dbReference>
<dbReference type="Proteomes" id="UP000730481">
    <property type="component" value="Unassembled WGS sequence"/>
</dbReference>
<dbReference type="EMBL" id="PVQB02001275">
    <property type="protein sequence ID" value="KAF4331969.1"/>
    <property type="molecule type" value="Genomic_DNA"/>
</dbReference>
<protein>
    <submittedName>
        <fullName evidence="5">Glu leu phe val dehydrogenase family</fullName>
    </submittedName>
</protein>
<name>A0A9P5A590_9HYPO</name>
<comment type="caution">
    <text evidence="5">The sequence shown here is derived from an EMBL/GenBank/DDBJ whole genome shotgun (WGS) entry which is preliminary data.</text>
</comment>
<dbReference type="InterPro" id="IPR037523">
    <property type="entry name" value="VOC_core"/>
</dbReference>
<keyword evidence="6" id="KW-1185">Reference proteome</keyword>
<dbReference type="PANTHER" id="PTHR11606:SF24">
    <property type="entry name" value="NAD-SPECIFIC GLUTAMATE DEHYDROGENASE"/>
    <property type="match status" value="1"/>
</dbReference>
<evidence type="ECO:0000313" key="6">
    <source>
        <dbReference type="Proteomes" id="UP000730481"/>
    </source>
</evidence>
<dbReference type="InterPro" id="IPR046346">
    <property type="entry name" value="Aminoacid_DH-like_N_sf"/>
</dbReference>
<dbReference type="PROSITE" id="PS51819">
    <property type="entry name" value="VOC"/>
    <property type="match status" value="1"/>
</dbReference>
<dbReference type="Gene3D" id="3.40.50.720">
    <property type="entry name" value="NAD(P)-binding Rossmann-like Domain"/>
    <property type="match status" value="1"/>
</dbReference>
<dbReference type="InterPro" id="IPR036291">
    <property type="entry name" value="NAD(P)-bd_dom_sf"/>
</dbReference>
<evidence type="ECO:0000259" key="4">
    <source>
        <dbReference type="PROSITE" id="PS51819"/>
    </source>
</evidence>
<evidence type="ECO:0000256" key="2">
    <source>
        <dbReference type="ARBA" id="ARBA00023002"/>
    </source>
</evidence>
<dbReference type="GO" id="GO:0004352">
    <property type="term" value="F:glutamate dehydrogenase (NAD+) activity"/>
    <property type="evidence" value="ECO:0007669"/>
    <property type="project" value="TreeGrafter"/>
</dbReference>
<dbReference type="OrthoDB" id="16820at2759"/>
<evidence type="ECO:0000313" key="5">
    <source>
        <dbReference type="EMBL" id="KAF4331969.1"/>
    </source>
</evidence>
<proteinExistence type="inferred from homology"/>
<dbReference type="GO" id="GO:0006538">
    <property type="term" value="P:L-glutamate catabolic process"/>
    <property type="evidence" value="ECO:0007669"/>
    <property type="project" value="TreeGrafter"/>
</dbReference>
<keyword evidence="3" id="KW-0520">NAD</keyword>
<feature type="domain" description="VOC" evidence="4">
    <location>
        <begin position="627"/>
        <end position="765"/>
    </location>
</feature>